<dbReference type="EMBL" id="JFHK01000005">
    <property type="protein sequence ID" value="OAA31099.1"/>
    <property type="molecule type" value="Genomic_DNA"/>
</dbReference>
<comment type="caution">
    <text evidence="1">The sequence shown here is derived from an EMBL/GenBank/DDBJ whole genome shotgun (WGS) entry which is preliminary data.</text>
</comment>
<dbReference type="STRING" id="1453497.AT15_08980"/>
<dbReference type="Proteomes" id="UP000077339">
    <property type="component" value="Unassembled WGS sequence"/>
</dbReference>
<organism evidence="1 2">
    <name type="scientific">Kosmotoga arenicorallina S304</name>
    <dbReference type="NCBI Taxonomy" id="1453497"/>
    <lineage>
        <taxon>Bacteria</taxon>
        <taxon>Thermotogati</taxon>
        <taxon>Thermotogota</taxon>
        <taxon>Thermotogae</taxon>
        <taxon>Kosmotogales</taxon>
        <taxon>Kosmotogaceae</taxon>
        <taxon>Kosmotoga</taxon>
    </lineage>
</organism>
<proteinExistence type="predicted"/>
<dbReference type="OrthoDB" id="42270at2"/>
<dbReference type="AlphaFoldDB" id="A0A176K264"/>
<evidence type="ECO:0000313" key="2">
    <source>
        <dbReference type="Proteomes" id="UP000077339"/>
    </source>
</evidence>
<sequence>MKKVFSLFLFVLLSINCLLALEIYAGKGFEGVEMVSVKNGETTILNSPLNYVKSGIKVGSYLFLAMRNFGFSILEADDLKLRNIVHVGHATDIAINIESLDLLISDGSRGILHYKFFRPDFLKFVEMVPVHGWVVDIDVWKDYLIVATDGFGLYLYKKINGYFQEIDKLGGYELPRSSNDILPSEIFVNKGRIFLASGHKGLMVIRINEDKLVVEESIGIGYAISLDFQQGKLIVADLKGKRVLLFDVSGKLKFIKQFNLTEEPRKVKLIEDPQTEEMFLVIITDSGIHLKNLSTAEDLWIYGIYSDIIKPLIYEP</sequence>
<protein>
    <submittedName>
        <fullName evidence="1">Uncharacterized protein</fullName>
    </submittedName>
</protein>
<keyword evidence="2" id="KW-1185">Reference proteome</keyword>
<accession>A0A176K264</accession>
<reference evidence="1 2" key="1">
    <citation type="submission" date="2014-02" db="EMBL/GenBank/DDBJ databases">
        <title>Kosmotoga genome sequencing.</title>
        <authorList>
            <person name="Pollo S.M."/>
            <person name="Charchuk R."/>
            <person name="Nesbo C.L."/>
        </authorList>
    </citation>
    <scope>NUCLEOTIDE SEQUENCE [LARGE SCALE GENOMIC DNA]</scope>
    <source>
        <strain evidence="1 2">S304</strain>
    </source>
</reference>
<dbReference type="PATRIC" id="fig|1453497.3.peg.1779"/>
<gene>
    <name evidence="1" type="ORF">AT15_08980</name>
</gene>
<dbReference type="RefSeq" id="WP_068346939.1">
    <property type="nucleotide sequence ID" value="NZ_JFHK01000005.1"/>
</dbReference>
<evidence type="ECO:0000313" key="1">
    <source>
        <dbReference type="EMBL" id="OAA31099.1"/>
    </source>
</evidence>
<name>A0A176K264_9BACT</name>
<dbReference type="SUPFAM" id="SSF101898">
    <property type="entry name" value="NHL repeat"/>
    <property type="match status" value="1"/>
</dbReference>